<evidence type="ECO:0000259" key="1">
    <source>
        <dbReference type="Pfam" id="PF02557"/>
    </source>
</evidence>
<dbReference type="EC" id="3.4.16.4" evidence="3"/>
<dbReference type="EMBL" id="JACHVS010000001">
    <property type="protein sequence ID" value="MBB2996461.1"/>
    <property type="molecule type" value="Genomic_DNA"/>
</dbReference>
<dbReference type="AlphaFoldDB" id="A0A839QWT3"/>
<dbReference type="CDD" id="cd14852">
    <property type="entry name" value="LD-carboxypeptidase"/>
    <property type="match status" value="1"/>
</dbReference>
<protein>
    <submittedName>
        <fullName evidence="3">D-alanyl-D-alanine carboxypeptidase</fullName>
        <ecNumber evidence="3">3.4.16.4</ecNumber>
    </submittedName>
</protein>
<dbReference type="Gene3D" id="2.30.30.40">
    <property type="entry name" value="SH3 Domains"/>
    <property type="match status" value="2"/>
</dbReference>
<keyword evidence="3" id="KW-0121">Carboxypeptidase</keyword>
<dbReference type="Pfam" id="PF08239">
    <property type="entry name" value="SH3_3"/>
    <property type="match status" value="1"/>
</dbReference>
<feature type="domain" description="SH3b" evidence="2">
    <location>
        <begin position="328"/>
        <end position="379"/>
    </location>
</feature>
<sequence>MASTTGLAAFPMRLTPALAPALIILALVSSLGLGMAPTTAATGVGNAPTARAATAAMSSATAAGKPLPRDPRLPNVMVNKKHPLQPLKFVPRLRAVPGSGASLQPEAALAFNKMAAAAKKDGARIRLVSGYRSYSTQQALFASYARRDGAKAASRFSARPGYSEHQTGWGMDVGTASGSCRVAKCFANTTEGRWMRKHAATYGFILRYPAGMEAVTGYIYEPWHFRYLGPRLAAAYTASGATTLEQYDGLVPGPPAQWGVRKTTAPVRMYATAGTSAKLLAIIPTGTELYYSANRGSWLKVQHQGRTGWIQTGNSRKATPAAKTTTLALNLYSLPAITGTRLASLPRGTVVRPTGRRSGTWYQVAYAKKTGWLSGRFLK</sequence>
<gene>
    <name evidence="3" type="ORF">E9229_002652</name>
</gene>
<dbReference type="InterPro" id="IPR009045">
    <property type="entry name" value="Zn_M74/Hedgehog-like"/>
</dbReference>
<proteinExistence type="predicted"/>
<dbReference type="InterPro" id="IPR058193">
    <property type="entry name" value="VanY/YodJ_core_dom"/>
</dbReference>
<keyword evidence="3" id="KW-0645">Protease</keyword>
<name>A0A839QWT3_9MICC</name>
<reference evidence="3 4" key="1">
    <citation type="submission" date="2020-08" db="EMBL/GenBank/DDBJ databases">
        <title>Sequencing the genomes of 1000 actinobacteria strains.</title>
        <authorList>
            <person name="Klenk H.-P."/>
        </authorList>
    </citation>
    <scope>NUCLEOTIDE SEQUENCE [LARGE SCALE GENOMIC DNA]</scope>
    <source>
        <strain evidence="3 4">DSM 22826</strain>
    </source>
</reference>
<dbReference type="Proteomes" id="UP000523000">
    <property type="component" value="Unassembled WGS sequence"/>
</dbReference>
<keyword evidence="3" id="KW-0378">Hydrolase</keyword>
<dbReference type="Pfam" id="PF02557">
    <property type="entry name" value="VanY"/>
    <property type="match status" value="1"/>
</dbReference>
<dbReference type="Gene3D" id="3.30.1380.10">
    <property type="match status" value="1"/>
</dbReference>
<dbReference type="InterPro" id="IPR052179">
    <property type="entry name" value="DD-CPase-like"/>
</dbReference>
<comment type="caution">
    <text evidence="3">The sequence shown here is derived from an EMBL/GenBank/DDBJ whole genome shotgun (WGS) entry which is preliminary data.</text>
</comment>
<evidence type="ECO:0000313" key="3">
    <source>
        <dbReference type="EMBL" id="MBB2996461.1"/>
    </source>
</evidence>
<dbReference type="RefSeq" id="WP_183511735.1">
    <property type="nucleotide sequence ID" value="NZ_BAABGK010000012.1"/>
</dbReference>
<dbReference type="PANTHER" id="PTHR34385:SF1">
    <property type="entry name" value="PEPTIDOGLYCAN L-ALANYL-D-GLUTAMATE ENDOPEPTIDASE CWLK"/>
    <property type="match status" value="1"/>
</dbReference>
<dbReference type="GO" id="GO:0009002">
    <property type="term" value="F:serine-type D-Ala-D-Ala carboxypeptidase activity"/>
    <property type="evidence" value="ECO:0007669"/>
    <property type="project" value="UniProtKB-EC"/>
</dbReference>
<dbReference type="GO" id="GO:0006508">
    <property type="term" value="P:proteolysis"/>
    <property type="evidence" value="ECO:0007669"/>
    <property type="project" value="InterPro"/>
</dbReference>
<dbReference type="PANTHER" id="PTHR34385">
    <property type="entry name" value="D-ALANYL-D-ALANINE CARBOXYPEPTIDASE"/>
    <property type="match status" value="1"/>
</dbReference>
<dbReference type="InterPro" id="IPR003709">
    <property type="entry name" value="VanY-like_core_dom"/>
</dbReference>
<dbReference type="InterPro" id="IPR003646">
    <property type="entry name" value="SH3-like_bac-type"/>
</dbReference>
<accession>A0A839QWT3</accession>
<organism evidence="3 4">
    <name type="scientific">Paeniglutamicibacter cryotolerans</name>
    <dbReference type="NCBI Taxonomy" id="670079"/>
    <lineage>
        <taxon>Bacteria</taxon>
        <taxon>Bacillati</taxon>
        <taxon>Actinomycetota</taxon>
        <taxon>Actinomycetes</taxon>
        <taxon>Micrococcales</taxon>
        <taxon>Micrococcaceae</taxon>
        <taxon>Paeniglutamicibacter</taxon>
    </lineage>
</organism>
<feature type="domain" description="D-alanyl-D-alanine carboxypeptidase-like core" evidence="1">
    <location>
        <begin position="102"/>
        <end position="229"/>
    </location>
</feature>
<keyword evidence="4" id="KW-1185">Reference proteome</keyword>
<evidence type="ECO:0000259" key="2">
    <source>
        <dbReference type="Pfam" id="PF08239"/>
    </source>
</evidence>
<dbReference type="SUPFAM" id="SSF55166">
    <property type="entry name" value="Hedgehog/DD-peptidase"/>
    <property type="match status" value="1"/>
</dbReference>
<evidence type="ECO:0000313" key="4">
    <source>
        <dbReference type="Proteomes" id="UP000523000"/>
    </source>
</evidence>